<dbReference type="EMBL" id="JAEPQZ010000009">
    <property type="protein sequence ID" value="KAG2177120.1"/>
    <property type="molecule type" value="Genomic_DNA"/>
</dbReference>
<feature type="compositionally biased region" description="Polar residues" evidence="1">
    <location>
        <begin position="70"/>
        <end position="84"/>
    </location>
</feature>
<sequence>MTLTHLLLHDMIMLPRATMNDPRPSNEYIKQQARKENEYAQQYEDNKRRGSGSFDDLELDQAQTPDRVDQSNWSWREGGSQQYQEALADDSMLPDLPEETPRPKYDESNQLGLVDADLVNDSTTYSQPNESIAPVS</sequence>
<dbReference type="OrthoDB" id="2390325at2759"/>
<name>A0A8H7PNV8_MORIS</name>
<gene>
    <name evidence="2" type="ORF">INT43_007776</name>
</gene>
<dbReference type="AlphaFoldDB" id="A0A8H7PNV8"/>
<feature type="region of interest" description="Disordered" evidence="1">
    <location>
        <begin position="43"/>
        <end position="109"/>
    </location>
</feature>
<dbReference type="Proteomes" id="UP000654370">
    <property type="component" value="Unassembled WGS sequence"/>
</dbReference>
<evidence type="ECO:0000313" key="3">
    <source>
        <dbReference type="Proteomes" id="UP000654370"/>
    </source>
</evidence>
<accession>A0A8H7PNV8</accession>
<organism evidence="2 3">
    <name type="scientific">Mortierella isabellina</name>
    <name type="common">Filamentous fungus</name>
    <name type="synonym">Umbelopsis isabellina</name>
    <dbReference type="NCBI Taxonomy" id="91625"/>
    <lineage>
        <taxon>Eukaryota</taxon>
        <taxon>Fungi</taxon>
        <taxon>Fungi incertae sedis</taxon>
        <taxon>Mucoromycota</taxon>
        <taxon>Mucoromycotina</taxon>
        <taxon>Umbelopsidomycetes</taxon>
        <taxon>Umbelopsidales</taxon>
        <taxon>Umbelopsidaceae</taxon>
        <taxon>Umbelopsis</taxon>
    </lineage>
</organism>
<evidence type="ECO:0000256" key="1">
    <source>
        <dbReference type="SAM" id="MobiDB-lite"/>
    </source>
</evidence>
<keyword evidence="3" id="KW-1185">Reference proteome</keyword>
<protein>
    <submittedName>
        <fullName evidence="2">Uncharacterized protein</fullName>
    </submittedName>
</protein>
<reference evidence="2" key="1">
    <citation type="submission" date="2020-12" db="EMBL/GenBank/DDBJ databases">
        <title>Metabolic potential, ecology and presence of endohyphal bacteria is reflected in genomic diversity of Mucoromycotina.</title>
        <authorList>
            <person name="Muszewska A."/>
            <person name="Okrasinska A."/>
            <person name="Steczkiewicz K."/>
            <person name="Drgas O."/>
            <person name="Orlowska M."/>
            <person name="Perlinska-Lenart U."/>
            <person name="Aleksandrzak-Piekarczyk T."/>
            <person name="Szatraj K."/>
            <person name="Zielenkiewicz U."/>
            <person name="Pilsyk S."/>
            <person name="Malc E."/>
            <person name="Mieczkowski P."/>
            <person name="Kruszewska J.S."/>
            <person name="Biernat P."/>
            <person name="Pawlowska J."/>
        </authorList>
    </citation>
    <scope>NUCLEOTIDE SEQUENCE</scope>
    <source>
        <strain evidence="2">WA0000067209</strain>
    </source>
</reference>
<comment type="caution">
    <text evidence="2">The sequence shown here is derived from an EMBL/GenBank/DDBJ whole genome shotgun (WGS) entry which is preliminary data.</text>
</comment>
<evidence type="ECO:0000313" key="2">
    <source>
        <dbReference type="EMBL" id="KAG2177120.1"/>
    </source>
</evidence>
<proteinExistence type="predicted"/>